<comment type="caution">
    <text evidence="2">The sequence shown here is derived from an EMBL/GenBank/DDBJ whole genome shotgun (WGS) entry which is preliminary data.</text>
</comment>
<dbReference type="Proteomes" id="UP001283361">
    <property type="component" value="Unassembled WGS sequence"/>
</dbReference>
<protein>
    <submittedName>
        <fullName evidence="2">Uncharacterized protein</fullName>
    </submittedName>
</protein>
<proteinExistence type="inferred from homology"/>
<accession>A0AAE1BDE5</accession>
<reference evidence="2" key="1">
    <citation type="journal article" date="2023" name="G3 (Bethesda)">
        <title>A reference genome for the long-term kleptoplast-retaining sea slug Elysia crispata morphotype clarki.</title>
        <authorList>
            <person name="Eastman K.E."/>
            <person name="Pendleton A.L."/>
            <person name="Shaikh M.A."/>
            <person name="Suttiyut T."/>
            <person name="Ogas R."/>
            <person name="Tomko P."/>
            <person name="Gavelis G."/>
            <person name="Widhalm J.R."/>
            <person name="Wisecaver J.H."/>
        </authorList>
    </citation>
    <scope>NUCLEOTIDE SEQUENCE</scope>
    <source>
        <strain evidence="2">ECLA1</strain>
    </source>
</reference>
<sequence>MSDTLPIVTRVVHGQSPDSASDLTMYMMLPSDKWDNPIVSTNPAVTIQESPATDVYVRFFYWHRTSNPRTR</sequence>
<name>A0AAE1BDE5_9GAST</name>
<evidence type="ECO:0000256" key="1">
    <source>
        <dbReference type="ARBA" id="ARBA00009817"/>
    </source>
</evidence>
<dbReference type="InterPro" id="IPR011256">
    <property type="entry name" value="Reg_factor_effector_dom_sf"/>
</dbReference>
<dbReference type="AlphaFoldDB" id="A0AAE1BDE5"/>
<organism evidence="2 3">
    <name type="scientific">Elysia crispata</name>
    <name type="common">lettuce slug</name>
    <dbReference type="NCBI Taxonomy" id="231223"/>
    <lineage>
        <taxon>Eukaryota</taxon>
        <taxon>Metazoa</taxon>
        <taxon>Spiralia</taxon>
        <taxon>Lophotrochozoa</taxon>
        <taxon>Mollusca</taxon>
        <taxon>Gastropoda</taxon>
        <taxon>Heterobranchia</taxon>
        <taxon>Euthyneura</taxon>
        <taxon>Panpulmonata</taxon>
        <taxon>Sacoglossa</taxon>
        <taxon>Placobranchoidea</taxon>
        <taxon>Plakobranchidae</taxon>
        <taxon>Elysia</taxon>
    </lineage>
</organism>
<dbReference type="InterPro" id="IPR006917">
    <property type="entry name" value="SOUL_heme-bd"/>
</dbReference>
<gene>
    <name evidence="2" type="ORF">RRG08_021499</name>
</gene>
<keyword evidence="3" id="KW-1185">Reference proteome</keyword>
<dbReference type="Pfam" id="PF04832">
    <property type="entry name" value="SOUL"/>
    <property type="match status" value="1"/>
</dbReference>
<dbReference type="Gene3D" id="3.20.80.10">
    <property type="entry name" value="Regulatory factor, effector binding domain"/>
    <property type="match status" value="1"/>
</dbReference>
<evidence type="ECO:0000313" key="2">
    <source>
        <dbReference type="EMBL" id="KAK3803301.1"/>
    </source>
</evidence>
<comment type="similarity">
    <text evidence="1">Belongs to the HEBP family.</text>
</comment>
<evidence type="ECO:0000313" key="3">
    <source>
        <dbReference type="Proteomes" id="UP001283361"/>
    </source>
</evidence>
<dbReference type="EMBL" id="JAWDGP010000167">
    <property type="protein sequence ID" value="KAK3803301.1"/>
    <property type="molecule type" value="Genomic_DNA"/>
</dbReference>
<dbReference type="SUPFAM" id="SSF55136">
    <property type="entry name" value="Probable bacterial effector-binding domain"/>
    <property type="match status" value="1"/>
</dbReference>